<proteinExistence type="inferred from homology"/>
<dbReference type="OrthoDB" id="48041at2759"/>
<comment type="catalytic activity">
    <reaction evidence="5">
        <text>pretRNA = a 3'-half-tRNA molecule with a 5'-OH end + a 5'-half-tRNA molecule with a 2',3'-cyclic phosphate end + an intron with a 2',3'-cyclic phosphate and a 5'-hydroxyl terminus.</text>
        <dbReference type="EC" id="4.6.1.16"/>
    </reaction>
</comment>
<dbReference type="GO" id="GO:0000379">
    <property type="term" value="P:tRNA-type intron splice site recognition and cleavage"/>
    <property type="evidence" value="ECO:0007669"/>
    <property type="project" value="TreeGrafter"/>
</dbReference>
<dbReference type="Pfam" id="PF01974">
    <property type="entry name" value="tRNA_int_endo"/>
    <property type="match status" value="1"/>
</dbReference>
<dbReference type="InterPro" id="IPR036167">
    <property type="entry name" value="tRNA_intron_Endo_cat-like_sf"/>
</dbReference>
<comment type="caution">
    <text evidence="7">The sequence shown here is derived from an EMBL/GenBank/DDBJ whole genome shotgun (WGS) entry which is preliminary data.</text>
</comment>
<accession>A0A1W0E4A8</accession>
<dbReference type="EC" id="4.6.1.16" evidence="2"/>
<dbReference type="CDD" id="cd22363">
    <property type="entry name" value="tRNA-intron_lyase_C"/>
    <property type="match status" value="1"/>
</dbReference>
<keyword evidence="3" id="KW-0819">tRNA processing</keyword>
<protein>
    <recommendedName>
        <fullName evidence="2">tRNA-intron lyase</fullName>
        <ecNumber evidence="2">4.6.1.16</ecNumber>
    </recommendedName>
</protein>
<name>A0A1W0E4A8_9MICR</name>
<dbReference type="PANTHER" id="PTHR13070">
    <property type="entry name" value="TRNA-SPLICING ENDONUCLEASE SUBUNIT SEN34-RELATED"/>
    <property type="match status" value="1"/>
</dbReference>
<reference evidence="7 8" key="1">
    <citation type="journal article" date="2017" name="Environ. Microbiol.">
        <title>Decay of the glycolytic pathway and adaptation to intranuclear parasitism within Enterocytozoonidae microsporidia.</title>
        <authorList>
            <person name="Wiredu Boakye D."/>
            <person name="Jaroenlak P."/>
            <person name="Prachumwat A."/>
            <person name="Williams T.A."/>
            <person name="Bateman K.S."/>
            <person name="Itsathitphaisarn O."/>
            <person name="Sritunyalucksana K."/>
            <person name="Paszkiewicz K.H."/>
            <person name="Moore K.A."/>
            <person name="Stentiford G.D."/>
            <person name="Williams B.A."/>
        </authorList>
    </citation>
    <scope>NUCLEOTIDE SEQUENCE [LARGE SCALE GENOMIC DNA]</scope>
    <source>
        <strain evidence="7 8">TH1</strain>
    </source>
</reference>
<sequence>MNRKEQLNFLCKYLKENDFYYTDGIKFGVDLLVYTDVPEKVHSKYGILLYNKNLTYQNILAVQRVCTNTNKELVIADIKNNRVKLIKIERFVV</sequence>
<dbReference type="Proteomes" id="UP000192758">
    <property type="component" value="Unassembled WGS sequence"/>
</dbReference>
<dbReference type="GO" id="GO:0005634">
    <property type="term" value="C:nucleus"/>
    <property type="evidence" value="ECO:0007669"/>
    <property type="project" value="UniProtKB-ARBA"/>
</dbReference>
<dbReference type="AlphaFoldDB" id="A0A1W0E4A8"/>
<gene>
    <name evidence="7" type="ORF">EHP00_1794</name>
</gene>
<dbReference type="InterPro" id="IPR011856">
    <property type="entry name" value="tRNA_endonuc-like_dom_sf"/>
</dbReference>
<dbReference type="Gene3D" id="3.40.1350.10">
    <property type="match status" value="1"/>
</dbReference>
<dbReference type="VEuPathDB" id="MicrosporidiaDB:EHP00_1794"/>
<dbReference type="EMBL" id="MNPJ01000022">
    <property type="protein sequence ID" value="OQS54074.1"/>
    <property type="molecule type" value="Genomic_DNA"/>
</dbReference>
<evidence type="ECO:0000256" key="2">
    <source>
        <dbReference type="ARBA" id="ARBA00012573"/>
    </source>
</evidence>
<comment type="similarity">
    <text evidence="1">Belongs to the tRNA-intron endonuclease family.</text>
</comment>
<evidence type="ECO:0000256" key="1">
    <source>
        <dbReference type="ARBA" id="ARBA00008078"/>
    </source>
</evidence>
<dbReference type="SUPFAM" id="SSF53032">
    <property type="entry name" value="tRNA-intron endonuclease catalytic domain-like"/>
    <property type="match status" value="1"/>
</dbReference>
<feature type="domain" description="tRNA intron endonuclease catalytic" evidence="6">
    <location>
        <begin position="12"/>
        <end position="80"/>
    </location>
</feature>
<evidence type="ECO:0000313" key="7">
    <source>
        <dbReference type="EMBL" id="OQS54074.1"/>
    </source>
</evidence>
<dbReference type="PANTHER" id="PTHR13070:SF0">
    <property type="entry name" value="TRNA-SPLICING ENDONUCLEASE SUBUNIT SEN34"/>
    <property type="match status" value="1"/>
</dbReference>
<evidence type="ECO:0000256" key="5">
    <source>
        <dbReference type="ARBA" id="ARBA00034031"/>
    </source>
</evidence>
<dbReference type="GO" id="GO:0003676">
    <property type="term" value="F:nucleic acid binding"/>
    <property type="evidence" value="ECO:0007669"/>
    <property type="project" value="InterPro"/>
</dbReference>
<evidence type="ECO:0000256" key="4">
    <source>
        <dbReference type="ARBA" id="ARBA00023239"/>
    </source>
</evidence>
<evidence type="ECO:0000259" key="6">
    <source>
        <dbReference type="Pfam" id="PF01974"/>
    </source>
</evidence>
<dbReference type="InterPro" id="IPR006677">
    <property type="entry name" value="tRNA_intron_Endonuc_cat-like"/>
</dbReference>
<keyword evidence="4" id="KW-0456">Lyase</keyword>
<evidence type="ECO:0000256" key="3">
    <source>
        <dbReference type="ARBA" id="ARBA00022694"/>
    </source>
</evidence>
<evidence type="ECO:0000313" key="8">
    <source>
        <dbReference type="Proteomes" id="UP000192758"/>
    </source>
</evidence>
<keyword evidence="8" id="KW-1185">Reference proteome</keyword>
<organism evidence="7 8">
    <name type="scientific">Ecytonucleospora hepatopenaei</name>
    <dbReference type="NCBI Taxonomy" id="646526"/>
    <lineage>
        <taxon>Eukaryota</taxon>
        <taxon>Fungi</taxon>
        <taxon>Fungi incertae sedis</taxon>
        <taxon>Microsporidia</taxon>
        <taxon>Enterocytozoonidae</taxon>
        <taxon>Ecytonucleospora</taxon>
    </lineage>
</organism>
<dbReference type="STRING" id="646526.A0A1W0E4A8"/>
<dbReference type="GO" id="GO:0000213">
    <property type="term" value="F:tRNA-intron lyase activity"/>
    <property type="evidence" value="ECO:0007669"/>
    <property type="project" value="UniProtKB-EC"/>
</dbReference>